<reference evidence="4" key="1">
    <citation type="submission" date="2021-02" db="EMBL/GenBank/DDBJ databases">
        <title>Comparative genomics reveals that relaxation of natural selection precedes convergent phenotypic evolution of cavefish.</title>
        <authorList>
            <person name="Peng Z."/>
        </authorList>
    </citation>
    <scope>NUCLEOTIDE SEQUENCE</scope>
    <source>
        <tissue evidence="4">Muscle</tissue>
    </source>
</reference>
<dbReference type="GO" id="GO:0006351">
    <property type="term" value="P:DNA-templated transcription"/>
    <property type="evidence" value="ECO:0007669"/>
    <property type="project" value="InterPro"/>
</dbReference>
<evidence type="ECO:0000313" key="4">
    <source>
        <dbReference type="EMBL" id="KAI7790092.1"/>
    </source>
</evidence>
<dbReference type="Proteomes" id="UP001059041">
    <property type="component" value="Unassembled WGS sequence"/>
</dbReference>
<dbReference type="GO" id="GO:0046983">
    <property type="term" value="F:protein dimerization activity"/>
    <property type="evidence" value="ECO:0007669"/>
    <property type="project" value="InterPro"/>
</dbReference>
<evidence type="ECO:0000313" key="5">
    <source>
        <dbReference type="Proteomes" id="UP001059041"/>
    </source>
</evidence>
<sequence length="130" mass="14883">MVEKCSVLESVQADGADEGSVTFVLQEEDHTLGNSLRYIIMKRGGAITHLSMTSWICGQKQKLIGWSANKPLQQSNFLNIWIFLPLRFLILNGCISARYCPIQLIQWLQKVSYPSFYSHFVMLLPYLKLL</sequence>
<keyword evidence="5" id="KW-1185">Reference proteome</keyword>
<keyword evidence="2" id="KW-0804">Transcription</keyword>
<dbReference type="AlphaFoldDB" id="A0A9W7T3N9"/>
<evidence type="ECO:0000259" key="3">
    <source>
        <dbReference type="Pfam" id="PF13656"/>
    </source>
</evidence>
<name>A0A9W7T3N9_TRIRA</name>
<feature type="domain" description="DNA-directed RNA polymerase RBP11-like dimerisation" evidence="3">
    <location>
        <begin position="21"/>
        <end position="43"/>
    </location>
</feature>
<comment type="caution">
    <text evidence="4">The sequence shown here is derived from an EMBL/GenBank/DDBJ whole genome shotgun (WGS) entry which is preliminary data.</text>
</comment>
<dbReference type="GO" id="GO:0000428">
    <property type="term" value="C:DNA-directed RNA polymerase complex"/>
    <property type="evidence" value="ECO:0007669"/>
    <property type="project" value="UniProtKB-KW"/>
</dbReference>
<protein>
    <submittedName>
        <fullName evidence="4">DNA-directed RNA polymerases I and III subunit RPAC2</fullName>
    </submittedName>
</protein>
<dbReference type="InterPro" id="IPR009025">
    <property type="entry name" value="RBP11-like_dimer"/>
</dbReference>
<organism evidence="4 5">
    <name type="scientific">Triplophysa rosa</name>
    <name type="common">Cave loach</name>
    <dbReference type="NCBI Taxonomy" id="992332"/>
    <lineage>
        <taxon>Eukaryota</taxon>
        <taxon>Metazoa</taxon>
        <taxon>Chordata</taxon>
        <taxon>Craniata</taxon>
        <taxon>Vertebrata</taxon>
        <taxon>Euteleostomi</taxon>
        <taxon>Actinopterygii</taxon>
        <taxon>Neopterygii</taxon>
        <taxon>Teleostei</taxon>
        <taxon>Ostariophysi</taxon>
        <taxon>Cypriniformes</taxon>
        <taxon>Nemacheilidae</taxon>
        <taxon>Triplophysa</taxon>
    </lineage>
</organism>
<dbReference type="Gene3D" id="3.30.1360.10">
    <property type="entry name" value="RNA polymerase, RBP11-like subunit"/>
    <property type="match status" value="1"/>
</dbReference>
<dbReference type="EMBL" id="JAFHDT010000244">
    <property type="protein sequence ID" value="KAI7790092.1"/>
    <property type="molecule type" value="Genomic_DNA"/>
</dbReference>
<dbReference type="InterPro" id="IPR036603">
    <property type="entry name" value="RBP11-like"/>
</dbReference>
<evidence type="ECO:0000256" key="1">
    <source>
        <dbReference type="ARBA" id="ARBA00022478"/>
    </source>
</evidence>
<dbReference type="Pfam" id="PF13656">
    <property type="entry name" value="RNA_pol_L_2"/>
    <property type="match status" value="1"/>
</dbReference>
<dbReference type="SUPFAM" id="SSF55257">
    <property type="entry name" value="RBP11-like subunits of RNA polymerase"/>
    <property type="match status" value="1"/>
</dbReference>
<gene>
    <name evidence="4" type="ORF">IRJ41_012210</name>
</gene>
<evidence type="ECO:0000256" key="2">
    <source>
        <dbReference type="ARBA" id="ARBA00023163"/>
    </source>
</evidence>
<keyword evidence="1 4" id="KW-0240">DNA-directed RNA polymerase</keyword>
<proteinExistence type="predicted"/>
<accession>A0A9W7T3N9</accession>